<evidence type="ECO:0000313" key="1">
    <source>
        <dbReference type="EMBL" id="VYT74041.1"/>
    </source>
</evidence>
<name>A0A6N2Z4M7_9FIRM</name>
<organism evidence="1">
    <name type="scientific">Veillonella ratti</name>
    <dbReference type="NCBI Taxonomy" id="103892"/>
    <lineage>
        <taxon>Bacteria</taxon>
        <taxon>Bacillati</taxon>
        <taxon>Bacillota</taxon>
        <taxon>Negativicutes</taxon>
        <taxon>Veillonellales</taxon>
        <taxon>Veillonellaceae</taxon>
        <taxon>Veillonella</taxon>
    </lineage>
</organism>
<dbReference type="AlphaFoldDB" id="A0A6N2Z4M7"/>
<dbReference type="EMBL" id="CACRUX010000012">
    <property type="protein sequence ID" value="VYT74041.1"/>
    <property type="molecule type" value="Genomic_DNA"/>
</dbReference>
<dbReference type="RefSeq" id="WP_021841171.1">
    <property type="nucleotide sequence ID" value="NZ_CACRUX010000012.1"/>
</dbReference>
<proteinExistence type="predicted"/>
<gene>
    <name evidence="1" type="ORF">VRLFYP33_00412</name>
</gene>
<accession>A0A6N2Z4M7</accession>
<reference evidence="1" key="1">
    <citation type="submission" date="2019-11" db="EMBL/GenBank/DDBJ databases">
        <authorList>
            <person name="Feng L."/>
        </authorList>
    </citation>
    <scope>NUCLEOTIDE SEQUENCE</scope>
    <source>
        <strain evidence="1">VrattiLFYP33</strain>
    </source>
</reference>
<sequence length="69" mass="7841">MPNRYITVAGDVWDMIALRQMGSEAYTYLLMQANRQHVGVSRFSAGTVLTIPDVPRDAVTYAPPWRRKT</sequence>
<protein>
    <recommendedName>
        <fullName evidence="2">Phage Tail Protein X</fullName>
    </recommendedName>
</protein>
<evidence type="ECO:0008006" key="2">
    <source>
        <dbReference type="Google" id="ProtNLM"/>
    </source>
</evidence>